<comment type="caution">
    <text evidence="2">The sequence shown here is derived from an EMBL/GenBank/DDBJ whole genome shotgun (WGS) entry which is preliminary data.</text>
</comment>
<evidence type="ECO:0000313" key="3">
    <source>
        <dbReference type="Proteomes" id="UP000011602"/>
    </source>
</evidence>
<sequence>MLITSDARVSLEMSPPPLAALALLGIWVILLFAVTHAAAYDQWRADGASSVPDADHSGSTDGFGPISDD</sequence>
<gene>
    <name evidence="2" type="ORF">C493_15038</name>
</gene>
<name>L9WUE9_9EURY</name>
<dbReference type="AlphaFoldDB" id="L9WUE9"/>
<reference evidence="2 3" key="1">
    <citation type="journal article" date="2014" name="PLoS Genet.">
        <title>Phylogenetically driven sequencing of extremely halophilic archaea reveals strategies for static and dynamic osmo-response.</title>
        <authorList>
            <person name="Becker E.A."/>
            <person name="Seitzer P.M."/>
            <person name="Tritt A."/>
            <person name="Larsen D."/>
            <person name="Krusor M."/>
            <person name="Yao A.I."/>
            <person name="Wu D."/>
            <person name="Madern D."/>
            <person name="Eisen J.A."/>
            <person name="Darling A.E."/>
            <person name="Facciotti M.T."/>
        </authorList>
    </citation>
    <scope>NUCLEOTIDE SEQUENCE [LARGE SCALE GENOMIC DNA]</scope>
    <source>
        <strain evidence="2 3">JCM 12255</strain>
    </source>
</reference>
<protein>
    <submittedName>
        <fullName evidence="2">Uncharacterized protein</fullName>
    </submittedName>
</protein>
<keyword evidence="3" id="KW-1185">Reference proteome</keyword>
<evidence type="ECO:0000256" key="1">
    <source>
        <dbReference type="SAM" id="MobiDB-lite"/>
    </source>
</evidence>
<dbReference type="EMBL" id="AOHZ01000070">
    <property type="protein sequence ID" value="ELY53099.1"/>
    <property type="molecule type" value="Genomic_DNA"/>
</dbReference>
<evidence type="ECO:0000313" key="2">
    <source>
        <dbReference type="EMBL" id="ELY53099.1"/>
    </source>
</evidence>
<dbReference type="Proteomes" id="UP000011602">
    <property type="component" value="Unassembled WGS sequence"/>
</dbReference>
<proteinExistence type="predicted"/>
<feature type="region of interest" description="Disordered" evidence="1">
    <location>
        <begin position="47"/>
        <end position="69"/>
    </location>
</feature>
<organism evidence="2 3">
    <name type="scientific">Natronolimnohabitans innermongolicus JCM 12255</name>
    <dbReference type="NCBI Taxonomy" id="1227499"/>
    <lineage>
        <taxon>Archaea</taxon>
        <taxon>Methanobacteriati</taxon>
        <taxon>Methanobacteriota</taxon>
        <taxon>Stenosarchaea group</taxon>
        <taxon>Halobacteria</taxon>
        <taxon>Halobacteriales</taxon>
        <taxon>Natrialbaceae</taxon>
        <taxon>Natronolimnohabitans</taxon>
    </lineage>
</organism>
<accession>L9WUE9</accession>